<evidence type="ECO:0000313" key="3">
    <source>
        <dbReference type="Proteomes" id="UP000034185"/>
    </source>
</evidence>
<dbReference type="PATRIC" id="fig|1618674.3.peg.209"/>
<dbReference type="InterPro" id="IPR029044">
    <property type="entry name" value="Nucleotide-diphossugar_trans"/>
</dbReference>
<name>A0A0G1ZIP8_9BACT</name>
<dbReference type="InterPro" id="IPR013446">
    <property type="entry name" value="G1P_cyt_trans-like"/>
</dbReference>
<keyword evidence="2" id="KW-0548">Nucleotidyltransferase</keyword>
<feature type="domain" description="Nucleotidyl transferase" evidence="1">
    <location>
        <begin position="16"/>
        <end position="245"/>
    </location>
</feature>
<sequence length="270" mass="30750">MKKCSKVPAIKDIPVVIFCGGRGTRLKEETEVIPKPLVRIGERPILWHIMKIYHTQGFRNFVLLLGYKGEKIKEYFCNYMLYMSDFTLATGRSGATARYHSKPKENWHITFVETGLDTQTGGRLKKAEKYITSPVFMLTYGDGVADVDLSALLTVHRGKKRLATMSGVIPPGRFGEVLRDKGEVIAFNEKPKQSDTLINGGFFALDRNIFKELSDDPTLEFEKHVLPELAKKKQLAVYAHGGYWQCMDTVRDMELLNAEWNVGNSPWKIW</sequence>
<keyword evidence="2" id="KW-0808">Transferase</keyword>
<dbReference type="EMBL" id="LCRA01000006">
    <property type="protein sequence ID" value="KKW27867.1"/>
    <property type="molecule type" value="Genomic_DNA"/>
</dbReference>
<dbReference type="GO" id="GO:0047343">
    <property type="term" value="F:glucose-1-phosphate cytidylyltransferase activity"/>
    <property type="evidence" value="ECO:0007669"/>
    <property type="project" value="InterPro"/>
</dbReference>
<dbReference type="GO" id="GO:0009243">
    <property type="term" value="P:O antigen biosynthetic process"/>
    <property type="evidence" value="ECO:0007669"/>
    <property type="project" value="InterPro"/>
</dbReference>
<evidence type="ECO:0000313" key="2">
    <source>
        <dbReference type="EMBL" id="KKW27867.1"/>
    </source>
</evidence>
<protein>
    <submittedName>
        <fullName evidence="2">Glucose-1-phosphate cytidylyltransferase</fullName>
    </submittedName>
</protein>
<evidence type="ECO:0000259" key="1">
    <source>
        <dbReference type="Pfam" id="PF00483"/>
    </source>
</evidence>
<dbReference type="SUPFAM" id="SSF53448">
    <property type="entry name" value="Nucleotide-diphospho-sugar transferases"/>
    <property type="match status" value="1"/>
</dbReference>
<gene>
    <name evidence="2" type="ORF">UY70_C0006G0016</name>
</gene>
<dbReference type="PANTHER" id="PTHR47183">
    <property type="entry name" value="GLUCOSE-1-PHOSPHATE CYTIDYLYLTRANSFERASE-RELATED"/>
    <property type="match status" value="1"/>
</dbReference>
<dbReference type="AlphaFoldDB" id="A0A0G1ZIP8"/>
<comment type="caution">
    <text evidence="2">The sequence shown here is derived from an EMBL/GenBank/DDBJ whole genome shotgun (WGS) entry which is preliminary data.</text>
</comment>
<proteinExistence type="predicted"/>
<dbReference type="Proteomes" id="UP000034185">
    <property type="component" value="Unassembled WGS sequence"/>
</dbReference>
<dbReference type="PANTHER" id="PTHR47183:SF2">
    <property type="entry name" value="GLUCOSE-1-PHOSPHATE CYTIDYLYLTRANSFERASE-RELATED"/>
    <property type="match status" value="1"/>
</dbReference>
<dbReference type="NCBIfam" id="TIGR02623">
    <property type="entry name" value="G1P_cyt_trans"/>
    <property type="match status" value="1"/>
</dbReference>
<dbReference type="InterPro" id="IPR005835">
    <property type="entry name" value="NTP_transferase_dom"/>
</dbReference>
<dbReference type="InterPro" id="IPR046981">
    <property type="entry name" value="G1P_cyt_trans"/>
</dbReference>
<accession>A0A0G1ZIP8</accession>
<dbReference type="Pfam" id="PF00483">
    <property type="entry name" value="NTP_transferase"/>
    <property type="match status" value="1"/>
</dbReference>
<dbReference type="Gene3D" id="3.90.550.10">
    <property type="entry name" value="Spore Coat Polysaccharide Biosynthesis Protein SpsA, Chain A"/>
    <property type="match status" value="1"/>
</dbReference>
<reference evidence="2 3" key="1">
    <citation type="journal article" date="2015" name="Nature">
        <title>rRNA introns, odd ribosomes, and small enigmatic genomes across a large radiation of phyla.</title>
        <authorList>
            <person name="Brown C.T."/>
            <person name="Hug L.A."/>
            <person name="Thomas B.C."/>
            <person name="Sharon I."/>
            <person name="Castelle C.J."/>
            <person name="Singh A."/>
            <person name="Wilkins M.J."/>
            <person name="Williams K.H."/>
            <person name="Banfield J.F."/>
        </authorList>
    </citation>
    <scope>NUCLEOTIDE SEQUENCE [LARGE SCALE GENOMIC DNA]</scope>
</reference>
<organism evidence="2 3">
    <name type="scientific">Candidatus Kaiserbacteria bacterium GW2011_GWB1_52_6</name>
    <dbReference type="NCBI Taxonomy" id="1618674"/>
    <lineage>
        <taxon>Bacteria</taxon>
        <taxon>Candidatus Kaiseribacteriota</taxon>
    </lineage>
</organism>